<dbReference type="PANTHER" id="PTHR12843">
    <property type="entry name" value="PROTEIN-LYSINE N-METHYLTRANSFERASE METTL10"/>
    <property type="match status" value="1"/>
</dbReference>
<evidence type="ECO:0000259" key="6">
    <source>
        <dbReference type="Pfam" id="PF13847"/>
    </source>
</evidence>
<feature type="domain" description="Methyltransferase" evidence="6">
    <location>
        <begin position="70"/>
        <end position="217"/>
    </location>
</feature>
<protein>
    <recommendedName>
        <fullName evidence="5">Protein-lysine N-methyltransferase EFM4</fullName>
        <ecNumber evidence="5">2.1.1.-</ecNumber>
    </recommendedName>
    <alternativeName>
        <fullName evidence="5">Elongation factor methyltransferase 4</fullName>
    </alternativeName>
</protein>
<dbReference type="InterPro" id="IPR026635">
    <property type="entry name" value="Efm4/METTL10"/>
</dbReference>
<comment type="subcellular location">
    <subcellularLocation>
        <location evidence="5">Cytoplasm</location>
    </subcellularLocation>
</comment>
<accession>A0A9W8LTJ0</accession>
<keyword evidence="5" id="KW-0813">Transport</keyword>
<evidence type="ECO:0000256" key="1">
    <source>
        <dbReference type="ARBA" id="ARBA00022490"/>
    </source>
</evidence>
<name>A0A9W8LTJ0_9FUNG</name>
<proteinExistence type="inferred from homology"/>
<reference evidence="7" key="1">
    <citation type="submission" date="2022-07" db="EMBL/GenBank/DDBJ databases">
        <title>Phylogenomic reconstructions and comparative analyses of Kickxellomycotina fungi.</title>
        <authorList>
            <person name="Reynolds N.K."/>
            <person name="Stajich J.E."/>
            <person name="Barry K."/>
            <person name="Grigoriev I.V."/>
            <person name="Crous P."/>
            <person name="Smith M.E."/>
        </authorList>
    </citation>
    <scope>NUCLEOTIDE SEQUENCE</scope>
    <source>
        <strain evidence="7">NRRL 1565</strain>
    </source>
</reference>
<dbReference type="CDD" id="cd02440">
    <property type="entry name" value="AdoMet_MTases"/>
    <property type="match status" value="1"/>
</dbReference>
<dbReference type="OrthoDB" id="10069295at2759"/>
<comment type="function">
    <text evidence="5">S-adenosyl-L-methionine-dependent protein-lysine N-methyltransferase that mono- and dimethylates elongation factor 1-alpha at 'Lys-316'. May play a role in intracellular transport.</text>
</comment>
<dbReference type="GO" id="GO:0016192">
    <property type="term" value="P:vesicle-mediated transport"/>
    <property type="evidence" value="ECO:0007669"/>
    <property type="project" value="UniProtKB-UniRule"/>
</dbReference>
<dbReference type="GO" id="GO:0005737">
    <property type="term" value="C:cytoplasm"/>
    <property type="evidence" value="ECO:0007669"/>
    <property type="project" value="UniProtKB-SubCell"/>
</dbReference>
<dbReference type="EMBL" id="JANBUO010000952">
    <property type="protein sequence ID" value="KAJ2800615.1"/>
    <property type="molecule type" value="Genomic_DNA"/>
</dbReference>
<keyword evidence="1 5" id="KW-0963">Cytoplasm</keyword>
<dbReference type="HAMAP" id="MF_03188">
    <property type="entry name" value="Methyltr_EFM4"/>
    <property type="match status" value="1"/>
</dbReference>
<evidence type="ECO:0000313" key="8">
    <source>
        <dbReference type="Proteomes" id="UP001140094"/>
    </source>
</evidence>
<evidence type="ECO:0000313" key="7">
    <source>
        <dbReference type="EMBL" id="KAJ2800615.1"/>
    </source>
</evidence>
<dbReference type="InterPro" id="IPR025714">
    <property type="entry name" value="Methyltranfer_dom"/>
</dbReference>
<keyword evidence="2 5" id="KW-0489">Methyltransferase</keyword>
<organism evidence="7 8">
    <name type="scientific">Coemansia guatemalensis</name>
    <dbReference type="NCBI Taxonomy" id="2761395"/>
    <lineage>
        <taxon>Eukaryota</taxon>
        <taxon>Fungi</taxon>
        <taxon>Fungi incertae sedis</taxon>
        <taxon>Zoopagomycota</taxon>
        <taxon>Kickxellomycotina</taxon>
        <taxon>Kickxellomycetes</taxon>
        <taxon>Kickxellales</taxon>
        <taxon>Kickxellaceae</taxon>
        <taxon>Coemansia</taxon>
    </lineage>
</organism>
<dbReference type="AlphaFoldDB" id="A0A9W8LTJ0"/>
<sequence length="245" mass="26903">MYSDSDDSGFAQGSDAVLFGASRLGTKDHWDSVYTREIVNYEESGDIGDIWYGEETAEKLVNWVSNNIDDTNARILDVGCGNGHLLVKLAAEGYTNLTGTDYSLQAVELAQSIAKGSSFSDRITVLEQNFLDPADVARVAGHEKFDVVLDKGAYDAISLMLKDDEDANTCLEVDRAAIDIYPNSVVASLKDAGILLLTSCNWTEDELISRFKEHLEFAGRIKHQSFRFGGVVGQTVVTVAFKKRK</sequence>
<evidence type="ECO:0000256" key="4">
    <source>
        <dbReference type="ARBA" id="ARBA00022691"/>
    </source>
</evidence>
<dbReference type="PANTHER" id="PTHR12843:SF5">
    <property type="entry name" value="EEF1A LYSINE METHYLTRANSFERASE 2"/>
    <property type="match status" value="1"/>
</dbReference>
<evidence type="ECO:0000256" key="3">
    <source>
        <dbReference type="ARBA" id="ARBA00022679"/>
    </source>
</evidence>
<dbReference type="EC" id="2.1.1.-" evidence="5"/>
<dbReference type="SUPFAM" id="SSF53335">
    <property type="entry name" value="S-adenosyl-L-methionine-dependent methyltransferases"/>
    <property type="match status" value="1"/>
</dbReference>
<dbReference type="Proteomes" id="UP001140094">
    <property type="component" value="Unassembled WGS sequence"/>
</dbReference>
<dbReference type="GO" id="GO:0032259">
    <property type="term" value="P:methylation"/>
    <property type="evidence" value="ECO:0007669"/>
    <property type="project" value="UniProtKB-KW"/>
</dbReference>
<evidence type="ECO:0000256" key="5">
    <source>
        <dbReference type="HAMAP-Rule" id="MF_03188"/>
    </source>
</evidence>
<keyword evidence="3 5" id="KW-0808">Transferase</keyword>
<keyword evidence="8" id="KW-1185">Reference proteome</keyword>
<gene>
    <name evidence="7" type="primary">EFM4_2</name>
    <name evidence="5" type="synonym">EFM4</name>
    <name evidence="7" type="ORF">H4R20_003991</name>
</gene>
<dbReference type="Gene3D" id="3.40.50.150">
    <property type="entry name" value="Vaccinia Virus protein VP39"/>
    <property type="match status" value="1"/>
</dbReference>
<evidence type="ECO:0000256" key="2">
    <source>
        <dbReference type="ARBA" id="ARBA00022603"/>
    </source>
</evidence>
<keyword evidence="4 5" id="KW-0949">S-adenosyl-L-methionine</keyword>
<dbReference type="GO" id="GO:0016279">
    <property type="term" value="F:protein-lysine N-methyltransferase activity"/>
    <property type="evidence" value="ECO:0007669"/>
    <property type="project" value="UniProtKB-UniRule"/>
</dbReference>
<comment type="caution">
    <text evidence="7">The sequence shown here is derived from an EMBL/GenBank/DDBJ whole genome shotgun (WGS) entry which is preliminary data.</text>
</comment>
<dbReference type="Pfam" id="PF13847">
    <property type="entry name" value="Methyltransf_31"/>
    <property type="match status" value="1"/>
</dbReference>
<comment type="similarity">
    <text evidence="5">Belongs to the class I-like SAM-binding methyltransferase superfamily. EFM4 family.</text>
</comment>
<dbReference type="InterPro" id="IPR029063">
    <property type="entry name" value="SAM-dependent_MTases_sf"/>
</dbReference>